<dbReference type="Proteomes" id="UP001597340">
    <property type="component" value="Unassembled WGS sequence"/>
</dbReference>
<dbReference type="SUPFAM" id="SSF51306">
    <property type="entry name" value="LexA/Signal peptidase"/>
    <property type="match status" value="1"/>
</dbReference>
<evidence type="ECO:0000313" key="10">
    <source>
        <dbReference type="Proteomes" id="UP001597340"/>
    </source>
</evidence>
<accession>A0ABW4D8P6</accession>
<dbReference type="InterPro" id="IPR000223">
    <property type="entry name" value="Pept_S26A_signal_pept_1"/>
</dbReference>
<keyword evidence="6" id="KW-0645">Protease</keyword>
<keyword evidence="10" id="KW-1185">Reference proteome</keyword>
<evidence type="ECO:0000256" key="5">
    <source>
        <dbReference type="ARBA" id="ARBA00022801"/>
    </source>
</evidence>
<protein>
    <recommendedName>
        <fullName evidence="4 6">Signal peptidase I</fullName>
        <ecNumber evidence="4 6">3.4.21.89</ecNumber>
    </recommendedName>
</protein>
<evidence type="ECO:0000256" key="1">
    <source>
        <dbReference type="ARBA" id="ARBA00000677"/>
    </source>
</evidence>
<dbReference type="RefSeq" id="WP_229525936.1">
    <property type="nucleotide sequence ID" value="NZ_JAFFQR010000112.1"/>
</dbReference>
<dbReference type="CDD" id="cd06530">
    <property type="entry name" value="S26_SPase_I"/>
    <property type="match status" value="1"/>
</dbReference>
<dbReference type="EMBL" id="JBHTNZ010000001">
    <property type="protein sequence ID" value="MFD1460126.1"/>
    <property type="molecule type" value="Genomic_DNA"/>
</dbReference>
<sequence>MKNEVGQGAVQPPDQDGTPKRKPKREIFEWLKAIIIALVLVFLIRWLLFKPFIVDGPSMQPNFHTGERVIVNEILYDFRDPKPGEVIVFHVPEEGRDFIKRVIAVAGDTVKVEGDTVTVNGKPIQEPYLKAPLEEAHQNGELYNKFTNFPNEKFKDGKVPVGHIFVMGDNRSNSTDSRMIGYIDLKEVVGRADVIFWPAKDMQWINHSNN</sequence>
<dbReference type="PROSITE" id="PS00761">
    <property type="entry name" value="SPASE_I_3"/>
    <property type="match status" value="1"/>
</dbReference>
<reference evidence="10" key="1">
    <citation type="journal article" date="2019" name="Int. J. Syst. Evol. Microbiol.">
        <title>The Global Catalogue of Microorganisms (GCM) 10K type strain sequencing project: providing services to taxonomists for standard genome sequencing and annotation.</title>
        <authorList>
            <consortium name="The Broad Institute Genomics Platform"/>
            <consortium name="The Broad Institute Genome Sequencing Center for Infectious Disease"/>
            <person name="Wu L."/>
            <person name="Ma J."/>
        </authorList>
    </citation>
    <scope>NUCLEOTIDE SEQUENCE [LARGE SCALE GENOMIC DNA]</scope>
    <source>
        <strain evidence="10">CCM 9147</strain>
    </source>
</reference>
<feature type="domain" description="Peptidase S26" evidence="8">
    <location>
        <begin position="28"/>
        <end position="197"/>
    </location>
</feature>
<comment type="caution">
    <text evidence="9">The sequence shown here is derived from an EMBL/GenBank/DDBJ whole genome shotgun (WGS) entry which is preliminary data.</text>
</comment>
<keyword evidence="6" id="KW-0812">Transmembrane</keyword>
<comment type="catalytic activity">
    <reaction evidence="1 6">
        <text>Cleavage of hydrophobic, N-terminal signal or leader sequences from secreted and periplasmic proteins.</text>
        <dbReference type="EC" id="3.4.21.89"/>
    </reaction>
</comment>
<dbReference type="GO" id="GO:0009003">
    <property type="term" value="F:signal peptidase activity"/>
    <property type="evidence" value="ECO:0007669"/>
    <property type="project" value="UniProtKB-EC"/>
</dbReference>
<dbReference type="InterPro" id="IPR036286">
    <property type="entry name" value="LexA/Signal_pep-like_sf"/>
</dbReference>
<dbReference type="InterPro" id="IPR019758">
    <property type="entry name" value="Pept_S26A_signal_pept_1_CS"/>
</dbReference>
<evidence type="ECO:0000256" key="2">
    <source>
        <dbReference type="ARBA" id="ARBA00004401"/>
    </source>
</evidence>
<evidence type="ECO:0000256" key="6">
    <source>
        <dbReference type="RuleBase" id="RU362042"/>
    </source>
</evidence>
<evidence type="ECO:0000256" key="4">
    <source>
        <dbReference type="ARBA" id="ARBA00013208"/>
    </source>
</evidence>
<evidence type="ECO:0000313" key="9">
    <source>
        <dbReference type="EMBL" id="MFD1460126.1"/>
    </source>
</evidence>
<dbReference type="Pfam" id="PF10502">
    <property type="entry name" value="Peptidase_S26"/>
    <property type="match status" value="1"/>
</dbReference>
<dbReference type="InterPro" id="IPR019533">
    <property type="entry name" value="Peptidase_S26"/>
</dbReference>
<dbReference type="PANTHER" id="PTHR43390">
    <property type="entry name" value="SIGNAL PEPTIDASE I"/>
    <property type="match status" value="1"/>
</dbReference>
<dbReference type="Gene3D" id="2.10.109.10">
    <property type="entry name" value="Umud Fragment, subunit A"/>
    <property type="match status" value="1"/>
</dbReference>
<proteinExistence type="inferred from homology"/>
<evidence type="ECO:0000259" key="8">
    <source>
        <dbReference type="Pfam" id="PF10502"/>
    </source>
</evidence>
<feature type="transmembrane region" description="Helical" evidence="6">
    <location>
        <begin position="30"/>
        <end position="49"/>
    </location>
</feature>
<keyword evidence="6" id="KW-1133">Transmembrane helix</keyword>
<feature type="region of interest" description="Disordered" evidence="7">
    <location>
        <begin position="1"/>
        <end position="21"/>
    </location>
</feature>
<name>A0ABW4D8P6_9BACL</name>
<dbReference type="PRINTS" id="PR00727">
    <property type="entry name" value="LEADERPTASE"/>
</dbReference>
<dbReference type="NCBIfam" id="TIGR02227">
    <property type="entry name" value="sigpep_I_bact"/>
    <property type="match status" value="1"/>
</dbReference>
<dbReference type="EC" id="3.4.21.89" evidence="4 6"/>
<dbReference type="PANTHER" id="PTHR43390:SF1">
    <property type="entry name" value="CHLOROPLAST PROCESSING PEPTIDASE"/>
    <property type="match status" value="1"/>
</dbReference>
<organism evidence="9 10">
    <name type="scientific">Paenibacillus farraposensis</name>
    <dbReference type="NCBI Taxonomy" id="2807095"/>
    <lineage>
        <taxon>Bacteria</taxon>
        <taxon>Bacillati</taxon>
        <taxon>Bacillota</taxon>
        <taxon>Bacilli</taxon>
        <taxon>Bacillales</taxon>
        <taxon>Paenibacillaceae</taxon>
        <taxon>Paenibacillus</taxon>
    </lineage>
</organism>
<keyword evidence="6" id="KW-0472">Membrane</keyword>
<comment type="subcellular location">
    <subcellularLocation>
        <location evidence="2">Cell membrane</location>
        <topology evidence="2">Single-pass type II membrane protein</topology>
    </subcellularLocation>
    <subcellularLocation>
        <location evidence="6">Membrane</location>
        <topology evidence="6">Single-pass type II membrane protein</topology>
    </subcellularLocation>
</comment>
<evidence type="ECO:0000256" key="3">
    <source>
        <dbReference type="ARBA" id="ARBA00009370"/>
    </source>
</evidence>
<comment type="similarity">
    <text evidence="3 6">Belongs to the peptidase S26 family.</text>
</comment>
<keyword evidence="5 6" id="KW-0378">Hydrolase</keyword>
<gene>
    <name evidence="9" type="primary">lepB</name>
    <name evidence="9" type="ORF">ACFQ5D_01355</name>
</gene>
<evidence type="ECO:0000256" key="7">
    <source>
        <dbReference type="SAM" id="MobiDB-lite"/>
    </source>
</evidence>